<evidence type="ECO:0000313" key="1">
    <source>
        <dbReference type="EMBL" id="CDW51273.1"/>
    </source>
</evidence>
<dbReference type="AlphaFoldDB" id="A0A0K2VLC0"/>
<name>A0A0K2VLC0_LEPSM</name>
<organism evidence="1">
    <name type="scientific">Lepeophtheirus salmonis</name>
    <name type="common">Salmon louse</name>
    <name type="synonym">Caligus salmonis</name>
    <dbReference type="NCBI Taxonomy" id="72036"/>
    <lineage>
        <taxon>Eukaryota</taxon>
        <taxon>Metazoa</taxon>
        <taxon>Ecdysozoa</taxon>
        <taxon>Arthropoda</taxon>
        <taxon>Crustacea</taxon>
        <taxon>Multicrustacea</taxon>
        <taxon>Hexanauplia</taxon>
        <taxon>Copepoda</taxon>
        <taxon>Siphonostomatoida</taxon>
        <taxon>Caligidae</taxon>
        <taxon>Lepeophtheirus</taxon>
    </lineage>
</organism>
<reference evidence="1" key="1">
    <citation type="submission" date="2014-05" db="EMBL/GenBank/DDBJ databases">
        <authorList>
            <person name="Chronopoulou M."/>
        </authorList>
    </citation>
    <scope>NUCLEOTIDE SEQUENCE</scope>
    <source>
        <tissue evidence="1">Whole organism</tissue>
    </source>
</reference>
<sequence length="51" mass="6066">ILTEVLSRSHSSYTYELFSTVKTAVKFRVAFFDFLANIFRVVSEFSRWRVN</sequence>
<dbReference type="EMBL" id="HACA01033911">
    <property type="protein sequence ID" value="CDW51273.1"/>
    <property type="molecule type" value="Transcribed_RNA"/>
</dbReference>
<feature type="non-terminal residue" evidence="1">
    <location>
        <position position="1"/>
    </location>
</feature>
<protein>
    <submittedName>
        <fullName evidence="1">Uncharacterized protein</fullName>
    </submittedName>
</protein>
<accession>A0A0K2VLC0</accession>
<proteinExistence type="predicted"/>